<dbReference type="GO" id="GO:0051707">
    <property type="term" value="P:response to other organism"/>
    <property type="evidence" value="ECO:0007669"/>
    <property type="project" value="UniProtKB-ARBA"/>
</dbReference>
<evidence type="ECO:0000259" key="9">
    <source>
        <dbReference type="Pfam" id="PF23559"/>
    </source>
</evidence>
<dbReference type="InterPro" id="IPR003591">
    <property type="entry name" value="Leu-rich_rpt_typical-subtyp"/>
</dbReference>
<feature type="domain" description="NB-ARC" evidence="7">
    <location>
        <begin position="176"/>
        <end position="345"/>
    </location>
</feature>
<dbReference type="EMBL" id="PNBA02000015">
    <property type="protein sequence ID" value="KAG6397937.1"/>
    <property type="molecule type" value="Genomic_DNA"/>
</dbReference>
<reference evidence="11" key="1">
    <citation type="submission" date="2018-01" db="EMBL/GenBank/DDBJ databases">
        <authorList>
            <person name="Mao J.F."/>
        </authorList>
    </citation>
    <scope>NUCLEOTIDE SEQUENCE</scope>
    <source>
        <strain evidence="11">Huo1</strain>
        <tissue evidence="11">Leaf</tissue>
    </source>
</reference>
<dbReference type="InterPro" id="IPR038005">
    <property type="entry name" value="RX-like_CC"/>
</dbReference>
<dbReference type="GO" id="GO:0005524">
    <property type="term" value="F:ATP binding"/>
    <property type="evidence" value="ECO:0007669"/>
    <property type="project" value="UniProtKB-KW"/>
</dbReference>
<organism evidence="11">
    <name type="scientific">Salvia splendens</name>
    <name type="common">Scarlet sage</name>
    <dbReference type="NCBI Taxonomy" id="180675"/>
    <lineage>
        <taxon>Eukaryota</taxon>
        <taxon>Viridiplantae</taxon>
        <taxon>Streptophyta</taxon>
        <taxon>Embryophyta</taxon>
        <taxon>Tracheophyta</taxon>
        <taxon>Spermatophyta</taxon>
        <taxon>Magnoliopsida</taxon>
        <taxon>eudicotyledons</taxon>
        <taxon>Gunneridae</taxon>
        <taxon>Pentapetalae</taxon>
        <taxon>asterids</taxon>
        <taxon>lamiids</taxon>
        <taxon>Lamiales</taxon>
        <taxon>Lamiaceae</taxon>
        <taxon>Nepetoideae</taxon>
        <taxon>Mentheae</taxon>
        <taxon>Salviinae</taxon>
        <taxon>Salvia</taxon>
        <taxon>Salvia subgen. Calosphace</taxon>
        <taxon>core Calosphace</taxon>
    </lineage>
</organism>
<evidence type="ECO:0008006" key="13">
    <source>
        <dbReference type="Google" id="ProtNLM"/>
    </source>
</evidence>
<proteinExistence type="inferred from homology"/>
<comment type="similarity">
    <text evidence="1">Belongs to the disease resistance NB-LRR family.</text>
</comment>
<dbReference type="Gene3D" id="1.10.10.10">
    <property type="entry name" value="Winged helix-like DNA-binding domain superfamily/Winged helix DNA-binding domain"/>
    <property type="match status" value="1"/>
</dbReference>
<protein>
    <recommendedName>
        <fullName evidence="13">Disease resistance protein RGA3</fullName>
    </recommendedName>
</protein>
<dbReference type="InterPro" id="IPR027417">
    <property type="entry name" value="P-loop_NTPase"/>
</dbReference>
<dbReference type="InterPro" id="IPR001611">
    <property type="entry name" value="Leu-rich_rpt"/>
</dbReference>
<evidence type="ECO:0000313" key="12">
    <source>
        <dbReference type="Proteomes" id="UP000298416"/>
    </source>
</evidence>
<dbReference type="SMART" id="SM00369">
    <property type="entry name" value="LRR_TYP"/>
    <property type="match status" value="2"/>
</dbReference>
<dbReference type="Pfam" id="PF25019">
    <property type="entry name" value="LRR_R13L1-DRL21"/>
    <property type="match status" value="1"/>
</dbReference>
<keyword evidence="12" id="KW-1185">Reference proteome</keyword>
<dbReference type="InterPro" id="IPR002182">
    <property type="entry name" value="NB-ARC"/>
</dbReference>
<dbReference type="InterPro" id="IPR032675">
    <property type="entry name" value="LRR_dom_sf"/>
</dbReference>
<evidence type="ECO:0000256" key="2">
    <source>
        <dbReference type="ARBA" id="ARBA00022614"/>
    </source>
</evidence>
<sequence length="958" mass="108969">MSDAVITVILTQVATILEKQIREELSLVCGVGHQFKKLQSEFESIRAVIADAEKRQVKEESVKDWLEKLKDVSYDTEDVLSEWITAMQKVESDGCRASRSRKVTSLFTMPCFSFDRVAFRREIAIKIKKINERLSDIAAEKVRYNFSEVLSNEILERPKTASFIDDAEVEGRDVDKENLIGRLLGRENRGKGLNVVSLVGLGGVGKTTLAQLAFNSDEVVNHFDRAVWVCASDPFDEVRIARAILEFIEGSAPYLFELETLVTKIRNYVEGERFLLVLDDVWTEDFRKWEQLLKSLKTGKAGSTILVTTRKESVARIMGSSDLLRLGGLSVADSWTLFEKIAFLERKRERFEEVGRKIAEKCKGLPLAIKAIASLMRFKATVKEWEDVLRSEFWELEEAEAESLFPPLMLSYYDLPSNVKRCFTFCAFFPKDHAIEASNLVQLWMAHGYLAASTGSFSVEAEAERVGQDYLQILAMRSFFQDVVRDRDRIVSVRMHDMVHDFAHYIAKNECSVIEFNFDFQRRMESSHKRARHLTVVRAEGSQFPNVTNVGKLFTLWVQSFYDTPPIISQLDRVDPDFIRRLLSLRALDFSRNRLGELPKEMGLLIKLKHLNLSHNPFWELPETLCDLYNLQTLKLSGCHHLRRLPSKIEKLTNLRHLEIDRTSSLKMLPKGIAELASLQTLNKFIIMNDRSNAACGLVELKSLNNLRGCLKIEGLGFAAGAAEAKKAELRNKARLSDLEMDFSPLIKSDDSQYEVIEELEAPENLESLQITSYGGMSLPRWIMNLTKLQRIILQDCPNCAALPPLTLLPLLVTLHLEGLNSMKCLDFDSLGARANGGATLAFPALKKLKISRMERWEEWDVSLGGAAMPRLRCLKISQCGKVKALPALLLRGSMLRKLRIDGCPVLHRLYNKESGELWSEIAHISKVKSFLKFINVVLRRICVLFWCGLFEVVNVIV</sequence>
<keyword evidence="2" id="KW-0433">Leucine-rich repeat</keyword>
<keyword evidence="5" id="KW-0611">Plant defense</keyword>
<dbReference type="SUPFAM" id="SSF52058">
    <property type="entry name" value="L domain-like"/>
    <property type="match status" value="1"/>
</dbReference>
<evidence type="ECO:0000256" key="6">
    <source>
        <dbReference type="ARBA" id="ARBA00022840"/>
    </source>
</evidence>
<evidence type="ECO:0000256" key="3">
    <source>
        <dbReference type="ARBA" id="ARBA00022737"/>
    </source>
</evidence>
<dbReference type="GO" id="GO:0043531">
    <property type="term" value="F:ADP binding"/>
    <property type="evidence" value="ECO:0007669"/>
    <property type="project" value="InterPro"/>
</dbReference>
<dbReference type="PANTHER" id="PTHR36766">
    <property type="entry name" value="PLANT BROAD-SPECTRUM MILDEW RESISTANCE PROTEIN RPW8"/>
    <property type="match status" value="1"/>
</dbReference>
<dbReference type="Pfam" id="PF23559">
    <property type="entry name" value="WHD_DRP"/>
    <property type="match status" value="1"/>
</dbReference>
<keyword evidence="3" id="KW-0677">Repeat</keyword>
<gene>
    <name evidence="11" type="ORF">SASPL_139387</name>
</gene>
<accession>A0A8X8ZAY3</accession>
<reference evidence="11" key="2">
    <citation type="submission" date="2020-08" db="EMBL/GenBank/DDBJ databases">
        <title>Plant Genome Project.</title>
        <authorList>
            <person name="Zhang R.-G."/>
        </authorList>
    </citation>
    <scope>NUCLEOTIDE SEQUENCE</scope>
    <source>
        <strain evidence="11">Huo1</strain>
        <tissue evidence="11">Leaf</tissue>
    </source>
</reference>
<dbReference type="CDD" id="cd14798">
    <property type="entry name" value="RX-CC_like"/>
    <property type="match status" value="1"/>
</dbReference>
<dbReference type="InterPro" id="IPR058922">
    <property type="entry name" value="WHD_DRP"/>
</dbReference>
<dbReference type="Pfam" id="PF18052">
    <property type="entry name" value="Rx_N"/>
    <property type="match status" value="1"/>
</dbReference>
<dbReference type="Pfam" id="PF00931">
    <property type="entry name" value="NB-ARC"/>
    <property type="match status" value="1"/>
</dbReference>
<evidence type="ECO:0000256" key="5">
    <source>
        <dbReference type="ARBA" id="ARBA00022821"/>
    </source>
</evidence>
<dbReference type="Gene3D" id="1.10.8.430">
    <property type="entry name" value="Helical domain of apoptotic protease-activating factors"/>
    <property type="match status" value="1"/>
</dbReference>
<evidence type="ECO:0000259" key="7">
    <source>
        <dbReference type="Pfam" id="PF00931"/>
    </source>
</evidence>
<dbReference type="PRINTS" id="PR00364">
    <property type="entry name" value="DISEASERSIST"/>
</dbReference>
<name>A0A8X8ZAY3_SALSN</name>
<keyword evidence="6" id="KW-0067">ATP-binding</keyword>
<dbReference type="Gene3D" id="3.80.10.10">
    <property type="entry name" value="Ribonuclease Inhibitor"/>
    <property type="match status" value="1"/>
</dbReference>
<dbReference type="InterPro" id="IPR041118">
    <property type="entry name" value="Rx_N"/>
</dbReference>
<dbReference type="AlphaFoldDB" id="A0A8X8ZAY3"/>
<dbReference type="FunFam" id="1.10.10.10:FF:000322">
    <property type="entry name" value="Probable disease resistance protein At1g63360"/>
    <property type="match status" value="1"/>
</dbReference>
<feature type="domain" description="Disease resistance protein winged helix" evidence="9">
    <location>
        <begin position="429"/>
        <end position="503"/>
    </location>
</feature>
<keyword evidence="4" id="KW-0547">Nucleotide-binding</keyword>
<evidence type="ECO:0000259" key="8">
    <source>
        <dbReference type="Pfam" id="PF18052"/>
    </source>
</evidence>
<dbReference type="Pfam" id="PF00560">
    <property type="entry name" value="LRR_1"/>
    <property type="match status" value="1"/>
</dbReference>
<dbReference type="PANTHER" id="PTHR36766:SF45">
    <property type="entry name" value="NB-ARC DOMAIN-CONTAINING PROTEIN"/>
    <property type="match status" value="1"/>
</dbReference>
<dbReference type="Proteomes" id="UP000298416">
    <property type="component" value="Unassembled WGS sequence"/>
</dbReference>
<dbReference type="PROSITE" id="PS51450">
    <property type="entry name" value="LRR"/>
    <property type="match status" value="2"/>
</dbReference>
<dbReference type="InterPro" id="IPR042197">
    <property type="entry name" value="Apaf_helical"/>
</dbReference>
<dbReference type="InterPro" id="IPR036388">
    <property type="entry name" value="WH-like_DNA-bd_sf"/>
</dbReference>
<comment type="caution">
    <text evidence="11">The sequence shown here is derived from an EMBL/GenBank/DDBJ whole genome shotgun (WGS) entry which is preliminary data.</text>
</comment>
<dbReference type="InterPro" id="IPR056789">
    <property type="entry name" value="LRR_R13L1-DRL21"/>
</dbReference>
<evidence type="ECO:0000313" key="11">
    <source>
        <dbReference type="EMBL" id="KAG6397937.1"/>
    </source>
</evidence>
<evidence type="ECO:0000256" key="1">
    <source>
        <dbReference type="ARBA" id="ARBA00008894"/>
    </source>
</evidence>
<feature type="domain" description="R13L1/DRL21-like LRR repeat region" evidence="10">
    <location>
        <begin position="698"/>
        <end position="819"/>
    </location>
</feature>
<dbReference type="SUPFAM" id="SSF52540">
    <property type="entry name" value="P-loop containing nucleoside triphosphate hydrolases"/>
    <property type="match status" value="1"/>
</dbReference>
<evidence type="ECO:0000259" key="10">
    <source>
        <dbReference type="Pfam" id="PF25019"/>
    </source>
</evidence>
<dbReference type="GO" id="GO:0006952">
    <property type="term" value="P:defense response"/>
    <property type="evidence" value="ECO:0007669"/>
    <property type="project" value="UniProtKB-KW"/>
</dbReference>
<feature type="domain" description="Disease resistance N-terminal" evidence="8">
    <location>
        <begin position="8"/>
        <end position="94"/>
    </location>
</feature>
<dbReference type="Gene3D" id="3.40.50.300">
    <property type="entry name" value="P-loop containing nucleotide triphosphate hydrolases"/>
    <property type="match status" value="1"/>
</dbReference>
<evidence type="ECO:0000256" key="4">
    <source>
        <dbReference type="ARBA" id="ARBA00022741"/>
    </source>
</evidence>
<dbReference type="OrthoDB" id="5279713at2759"/>
<dbReference type="Gene3D" id="1.20.5.4130">
    <property type="match status" value="1"/>
</dbReference>